<evidence type="ECO:0000313" key="5">
    <source>
        <dbReference type="EMBL" id="QHT92475.1"/>
    </source>
</evidence>
<accession>A0A6C0IIZ3</accession>
<dbReference type="PANTHER" id="PTHR46377:SF1">
    <property type="entry name" value="DUAL SPECIFICITY PROTEIN PHOSPHATASE 19"/>
    <property type="match status" value="1"/>
</dbReference>
<dbReference type="InterPro" id="IPR016130">
    <property type="entry name" value="Tyr_Pase_AS"/>
</dbReference>
<keyword evidence="1" id="KW-0378">Hydrolase</keyword>
<dbReference type="AlphaFoldDB" id="A0A6C0IIZ3"/>
<dbReference type="EMBL" id="MN740185">
    <property type="protein sequence ID" value="QHT92475.1"/>
    <property type="molecule type" value="Genomic_DNA"/>
</dbReference>
<dbReference type="Gene3D" id="3.90.190.10">
    <property type="entry name" value="Protein tyrosine phosphatase superfamily"/>
    <property type="match status" value="1"/>
</dbReference>
<keyword evidence="3" id="KW-0175">Coiled coil</keyword>
<dbReference type="InterPro" id="IPR020422">
    <property type="entry name" value="TYR_PHOSPHATASE_DUAL_dom"/>
</dbReference>
<evidence type="ECO:0000256" key="2">
    <source>
        <dbReference type="ARBA" id="ARBA00022912"/>
    </source>
</evidence>
<dbReference type="GO" id="GO:0008579">
    <property type="term" value="F:JUN kinase phosphatase activity"/>
    <property type="evidence" value="ECO:0007669"/>
    <property type="project" value="TreeGrafter"/>
</dbReference>
<organism evidence="5">
    <name type="scientific">viral metagenome</name>
    <dbReference type="NCBI Taxonomy" id="1070528"/>
    <lineage>
        <taxon>unclassified sequences</taxon>
        <taxon>metagenomes</taxon>
        <taxon>organismal metagenomes</taxon>
    </lineage>
</organism>
<protein>
    <recommendedName>
        <fullName evidence="4">Tyrosine specific protein phosphatases domain-containing protein</fullName>
    </recommendedName>
</protein>
<keyword evidence="2" id="KW-0904">Protein phosphatase</keyword>
<dbReference type="InterPro" id="IPR029021">
    <property type="entry name" value="Prot-tyrosine_phosphatase-like"/>
</dbReference>
<dbReference type="InterPro" id="IPR000340">
    <property type="entry name" value="Dual-sp_phosphatase_cat-dom"/>
</dbReference>
<name>A0A6C0IIZ3_9ZZZZ</name>
<dbReference type="PANTHER" id="PTHR46377">
    <property type="entry name" value="DUAL SPECIFICITY PROTEIN PHOSPHATASE 19"/>
    <property type="match status" value="1"/>
</dbReference>
<evidence type="ECO:0000259" key="4">
    <source>
        <dbReference type="PROSITE" id="PS50056"/>
    </source>
</evidence>
<dbReference type="SUPFAM" id="SSF52799">
    <property type="entry name" value="(Phosphotyrosine protein) phosphatases II"/>
    <property type="match status" value="1"/>
</dbReference>
<dbReference type="PROSITE" id="PS00383">
    <property type="entry name" value="TYR_PHOSPHATASE_1"/>
    <property type="match status" value="1"/>
</dbReference>
<sequence length="256" mass="29488">MDTTSEFNELHTKYNQIEEKLHILQGQYQQLSEDHRELRTQYARLSTQTMRLQSHVSQHVLHQTQTFIDQQLRDTTNTLSQSRLRELLPANDTNPCYTWITPNMAIGSSDSDYSPFDCIVNLNFQGELLALGNTLRHHNIRTTISDTQKQITQVAIYDHPSEKECMKRALHSIIPLLVQRVRQLPNLKILFHCYAGVSRSGSLGVAYLALMESRPYDIALHRVKEMRPEVNPNAGFVEAIKEFLSEINSIQNMVIV</sequence>
<reference evidence="5" key="1">
    <citation type="journal article" date="2020" name="Nature">
        <title>Giant virus diversity and host interactions through global metagenomics.</title>
        <authorList>
            <person name="Schulz F."/>
            <person name="Roux S."/>
            <person name="Paez-Espino D."/>
            <person name="Jungbluth S."/>
            <person name="Walsh D.A."/>
            <person name="Denef V.J."/>
            <person name="McMahon K.D."/>
            <person name="Konstantinidis K.T."/>
            <person name="Eloe-Fadrosh E.A."/>
            <person name="Kyrpides N.C."/>
            <person name="Woyke T."/>
        </authorList>
    </citation>
    <scope>NUCLEOTIDE SEQUENCE</scope>
    <source>
        <strain evidence="5">GVMAG-M-3300023184-88</strain>
    </source>
</reference>
<evidence type="ECO:0000256" key="3">
    <source>
        <dbReference type="SAM" id="Coils"/>
    </source>
</evidence>
<proteinExistence type="predicted"/>
<dbReference type="Pfam" id="PF00782">
    <property type="entry name" value="DSPc"/>
    <property type="match status" value="1"/>
</dbReference>
<dbReference type="SMART" id="SM00195">
    <property type="entry name" value="DSPc"/>
    <property type="match status" value="1"/>
</dbReference>
<dbReference type="CDD" id="cd14498">
    <property type="entry name" value="DSP"/>
    <property type="match status" value="1"/>
</dbReference>
<dbReference type="GO" id="GO:0005737">
    <property type="term" value="C:cytoplasm"/>
    <property type="evidence" value="ECO:0007669"/>
    <property type="project" value="TreeGrafter"/>
</dbReference>
<dbReference type="PROSITE" id="PS50056">
    <property type="entry name" value="TYR_PHOSPHATASE_2"/>
    <property type="match status" value="1"/>
</dbReference>
<evidence type="ECO:0000256" key="1">
    <source>
        <dbReference type="ARBA" id="ARBA00022801"/>
    </source>
</evidence>
<feature type="coiled-coil region" evidence="3">
    <location>
        <begin position="7"/>
        <end position="48"/>
    </location>
</feature>
<dbReference type="InterPro" id="IPR000387">
    <property type="entry name" value="Tyr_Pase_dom"/>
</dbReference>
<feature type="domain" description="Tyrosine specific protein phosphatases" evidence="4">
    <location>
        <begin position="175"/>
        <end position="228"/>
    </location>
</feature>